<name>J9GC04_9ZZZZ</name>
<evidence type="ECO:0000259" key="1">
    <source>
        <dbReference type="Pfam" id="PF10988"/>
    </source>
</evidence>
<dbReference type="InterPro" id="IPR021255">
    <property type="entry name" value="DUF2807"/>
</dbReference>
<evidence type="ECO:0000313" key="2">
    <source>
        <dbReference type="EMBL" id="EJX04862.1"/>
    </source>
</evidence>
<reference evidence="2" key="1">
    <citation type="journal article" date="2012" name="PLoS ONE">
        <title>Gene sets for utilization of primary and secondary nutrition supplies in the distal gut of endangered iberian lynx.</title>
        <authorList>
            <person name="Alcaide M."/>
            <person name="Messina E."/>
            <person name="Richter M."/>
            <person name="Bargiela R."/>
            <person name="Peplies J."/>
            <person name="Huws S.A."/>
            <person name="Newbold C.J."/>
            <person name="Golyshin P.N."/>
            <person name="Simon M.A."/>
            <person name="Lopez G."/>
            <person name="Yakimov M.M."/>
            <person name="Ferrer M."/>
        </authorList>
    </citation>
    <scope>NUCLEOTIDE SEQUENCE</scope>
</reference>
<proteinExistence type="predicted"/>
<dbReference type="Pfam" id="PF10988">
    <property type="entry name" value="DUF2807"/>
    <property type="match status" value="1"/>
</dbReference>
<sequence>MNKNTNRKMMTIMNSVAALLLSACLGTSLTGCSLPSGNAPSNGKVLTKKYSVSGFKHLENLATADIVFTQGPVTRVEAKGDADYLSCIEVVVQDSTLILRLPKKEAKRFKDVNVVFTVSCPELCSVYQRGVGDISLTGTVKADDLSLNVNGVGSLKAEALDTRHLTVRQRGVGSMVLQGKSQRAELEQKGVGSLKAKDLEAEEVVARQAGVGSLSCRASRTIAIYSSGIGSVDYYGDAQVVEMKKSGIGSVEKHD</sequence>
<keyword evidence="2" id="KW-0449">Lipoprotein</keyword>
<dbReference type="PROSITE" id="PS51257">
    <property type="entry name" value="PROKAR_LIPOPROTEIN"/>
    <property type="match status" value="1"/>
</dbReference>
<dbReference type="EMBL" id="AMCI01001659">
    <property type="protein sequence ID" value="EJX04862.1"/>
    <property type="molecule type" value="Genomic_DNA"/>
</dbReference>
<feature type="domain" description="Putative auto-transporter adhesin head GIN" evidence="1">
    <location>
        <begin position="55"/>
        <end position="238"/>
    </location>
</feature>
<accession>J9GC04</accession>
<organism evidence="2">
    <name type="scientific">gut metagenome</name>
    <dbReference type="NCBI Taxonomy" id="749906"/>
    <lineage>
        <taxon>unclassified sequences</taxon>
        <taxon>metagenomes</taxon>
        <taxon>organismal metagenomes</taxon>
    </lineage>
</organism>
<comment type="caution">
    <text evidence="2">The sequence shown here is derived from an EMBL/GenBank/DDBJ whole genome shotgun (WGS) entry which is preliminary data.</text>
</comment>
<dbReference type="Gene3D" id="2.160.20.120">
    <property type="match status" value="1"/>
</dbReference>
<dbReference type="AlphaFoldDB" id="J9GC04"/>
<gene>
    <name evidence="2" type="ORF">EVA_07028</name>
</gene>
<protein>
    <submittedName>
        <fullName evidence="2">Lipoprotein</fullName>
    </submittedName>
</protein>